<dbReference type="AlphaFoldDB" id="A0AAE1Y3B6"/>
<comment type="caution">
    <text evidence="1">The sequence shown here is derived from an EMBL/GenBank/DDBJ whole genome shotgun (WGS) entry which is preliminary data.</text>
</comment>
<name>A0AAE1Y3B6_9LAMI</name>
<dbReference type="Proteomes" id="UP001293254">
    <property type="component" value="Unassembled WGS sequence"/>
</dbReference>
<gene>
    <name evidence="1" type="ORF">Salat_1879100</name>
</gene>
<proteinExistence type="predicted"/>
<protein>
    <submittedName>
        <fullName evidence="1">Uncharacterized protein</fullName>
    </submittedName>
</protein>
<evidence type="ECO:0000313" key="2">
    <source>
        <dbReference type="Proteomes" id="UP001293254"/>
    </source>
</evidence>
<reference evidence="1" key="1">
    <citation type="submission" date="2020-06" db="EMBL/GenBank/DDBJ databases">
        <authorList>
            <person name="Li T."/>
            <person name="Hu X."/>
            <person name="Zhang T."/>
            <person name="Song X."/>
            <person name="Zhang H."/>
            <person name="Dai N."/>
            <person name="Sheng W."/>
            <person name="Hou X."/>
            <person name="Wei L."/>
        </authorList>
    </citation>
    <scope>NUCLEOTIDE SEQUENCE</scope>
    <source>
        <strain evidence="1">3651</strain>
        <tissue evidence="1">Leaf</tissue>
    </source>
</reference>
<keyword evidence="2" id="KW-1185">Reference proteome</keyword>
<organism evidence="1 2">
    <name type="scientific">Sesamum alatum</name>
    <dbReference type="NCBI Taxonomy" id="300844"/>
    <lineage>
        <taxon>Eukaryota</taxon>
        <taxon>Viridiplantae</taxon>
        <taxon>Streptophyta</taxon>
        <taxon>Embryophyta</taxon>
        <taxon>Tracheophyta</taxon>
        <taxon>Spermatophyta</taxon>
        <taxon>Magnoliopsida</taxon>
        <taxon>eudicotyledons</taxon>
        <taxon>Gunneridae</taxon>
        <taxon>Pentapetalae</taxon>
        <taxon>asterids</taxon>
        <taxon>lamiids</taxon>
        <taxon>Lamiales</taxon>
        <taxon>Pedaliaceae</taxon>
        <taxon>Sesamum</taxon>
    </lineage>
</organism>
<reference evidence="1" key="2">
    <citation type="journal article" date="2024" name="Plant">
        <title>Genomic evolution and insights into agronomic trait innovations of Sesamum species.</title>
        <authorList>
            <person name="Miao H."/>
            <person name="Wang L."/>
            <person name="Qu L."/>
            <person name="Liu H."/>
            <person name="Sun Y."/>
            <person name="Le M."/>
            <person name="Wang Q."/>
            <person name="Wei S."/>
            <person name="Zheng Y."/>
            <person name="Lin W."/>
            <person name="Duan Y."/>
            <person name="Cao H."/>
            <person name="Xiong S."/>
            <person name="Wang X."/>
            <person name="Wei L."/>
            <person name="Li C."/>
            <person name="Ma Q."/>
            <person name="Ju M."/>
            <person name="Zhao R."/>
            <person name="Li G."/>
            <person name="Mu C."/>
            <person name="Tian Q."/>
            <person name="Mei H."/>
            <person name="Zhang T."/>
            <person name="Gao T."/>
            <person name="Zhang H."/>
        </authorList>
    </citation>
    <scope>NUCLEOTIDE SEQUENCE</scope>
    <source>
        <strain evidence="1">3651</strain>
    </source>
</reference>
<sequence>MIDVGLVSHEFKAEAILEEELLIVVAIHPAPDHYEGPLDAYSRLLSFYSLIRYFFPFLVDRVIPCFAGIMMNRAAGIPIIEPSTSLEESTPFQTPLEVYPSSPIPPPFELVSSSQKRPQIEEVPIEESLAGEAPEPLVFPAQVLTPRLKPRAGVFNMFRTINCSNVELISSRFIPGIGNFIMTQASAIPAAMVEKHGAMLRNHETLRLKLQEARSKLSHFQQCIDEEGARTR</sequence>
<accession>A0AAE1Y3B6</accession>
<dbReference type="EMBL" id="JACGWO010000007">
    <property type="protein sequence ID" value="KAK4422965.1"/>
    <property type="molecule type" value="Genomic_DNA"/>
</dbReference>
<evidence type="ECO:0000313" key="1">
    <source>
        <dbReference type="EMBL" id="KAK4422965.1"/>
    </source>
</evidence>